<sequence length="150" mass="16027">MLSPPLVPRITSRAVALTTAALFLAANLAAGPASADPSPQEQQDQFVALLEADQVPMIDNLPALVARAHQICKELNSGTSVYAVVEEEMNGIYDEDPSLRAQAGRVHRTAVRFIAVSSEVYCPSHLTDPYVSDDVGFFAHGPSVGIRQPT</sequence>
<keyword evidence="4" id="KW-1185">Reference proteome</keyword>
<dbReference type="Proteomes" id="UP001055336">
    <property type="component" value="Chromosome"/>
</dbReference>
<protein>
    <submittedName>
        <fullName evidence="3">DUF732 domain-containing protein</fullName>
    </submittedName>
</protein>
<evidence type="ECO:0000259" key="2">
    <source>
        <dbReference type="Pfam" id="PF05305"/>
    </source>
</evidence>
<dbReference type="EMBL" id="CP092488">
    <property type="protein sequence ID" value="UMB71585.1"/>
    <property type="molecule type" value="Genomic_DNA"/>
</dbReference>
<feature type="domain" description="DUF732" evidence="2">
    <location>
        <begin position="43"/>
        <end position="124"/>
    </location>
</feature>
<reference evidence="3" key="1">
    <citation type="submission" date="2022-08" db="EMBL/GenBank/DDBJ databases">
        <title>Whole genome sequencing of non-tuberculosis mycobacteria type-strains.</title>
        <authorList>
            <person name="Igarashi Y."/>
            <person name="Osugi A."/>
            <person name="Mitarai S."/>
        </authorList>
    </citation>
    <scope>NUCLEOTIDE SEQUENCE</scope>
    <source>
        <strain evidence="3">DSM 45127</strain>
    </source>
</reference>
<keyword evidence="1" id="KW-0732">Signal</keyword>
<name>A0ABY3VVK8_9MYCO</name>
<accession>A0ABY3VVK8</accession>
<gene>
    <name evidence="3" type="ORF">MKK62_10285</name>
</gene>
<organism evidence="3 4">
    <name type="scientific">Mycobacterium paraterrae</name>
    <dbReference type="NCBI Taxonomy" id="577492"/>
    <lineage>
        <taxon>Bacteria</taxon>
        <taxon>Bacillati</taxon>
        <taxon>Actinomycetota</taxon>
        <taxon>Actinomycetes</taxon>
        <taxon>Mycobacteriales</taxon>
        <taxon>Mycobacteriaceae</taxon>
        <taxon>Mycobacterium</taxon>
    </lineage>
</organism>
<feature type="signal peptide" evidence="1">
    <location>
        <begin position="1"/>
        <end position="35"/>
    </location>
</feature>
<evidence type="ECO:0000313" key="4">
    <source>
        <dbReference type="Proteomes" id="UP001055336"/>
    </source>
</evidence>
<dbReference type="RefSeq" id="WP_240263334.1">
    <property type="nucleotide sequence ID" value="NZ_CP092488.2"/>
</dbReference>
<evidence type="ECO:0000256" key="1">
    <source>
        <dbReference type="SAM" id="SignalP"/>
    </source>
</evidence>
<evidence type="ECO:0000313" key="3">
    <source>
        <dbReference type="EMBL" id="UMB71585.1"/>
    </source>
</evidence>
<dbReference type="InterPro" id="IPR007969">
    <property type="entry name" value="DUF732"/>
</dbReference>
<feature type="chain" id="PRO_5046918451" evidence="1">
    <location>
        <begin position="36"/>
        <end position="150"/>
    </location>
</feature>
<proteinExistence type="predicted"/>
<dbReference type="Pfam" id="PF05305">
    <property type="entry name" value="DUF732"/>
    <property type="match status" value="1"/>
</dbReference>